<name>A0A1R2CN88_9CILI</name>
<dbReference type="Proteomes" id="UP000187209">
    <property type="component" value="Unassembled WGS sequence"/>
</dbReference>
<feature type="domain" description="Right handed beta helix" evidence="1">
    <location>
        <begin position="308"/>
        <end position="438"/>
    </location>
</feature>
<gene>
    <name evidence="2" type="ORF">SteCoe_7182</name>
</gene>
<comment type="caution">
    <text evidence="2">The sequence shown here is derived from an EMBL/GenBank/DDBJ whole genome shotgun (WGS) entry which is preliminary data.</text>
</comment>
<dbReference type="InterPro" id="IPR011050">
    <property type="entry name" value="Pectin_lyase_fold/virulence"/>
</dbReference>
<organism evidence="2 3">
    <name type="scientific">Stentor coeruleus</name>
    <dbReference type="NCBI Taxonomy" id="5963"/>
    <lineage>
        <taxon>Eukaryota</taxon>
        <taxon>Sar</taxon>
        <taxon>Alveolata</taxon>
        <taxon>Ciliophora</taxon>
        <taxon>Postciliodesmatophora</taxon>
        <taxon>Heterotrichea</taxon>
        <taxon>Heterotrichida</taxon>
        <taxon>Stentoridae</taxon>
        <taxon>Stentor</taxon>
    </lineage>
</organism>
<dbReference type="AlphaFoldDB" id="A0A1R2CN88"/>
<dbReference type="Pfam" id="PF13229">
    <property type="entry name" value="Beta_helix"/>
    <property type="match status" value="1"/>
</dbReference>
<dbReference type="InterPro" id="IPR006626">
    <property type="entry name" value="PbH1"/>
</dbReference>
<evidence type="ECO:0000313" key="3">
    <source>
        <dbReference type="Proteomes" id="UP000187209"/>
    </source>
</evidence>
<dbReference type="Gene3D" id="2.160.20.10">
    <property type="entry name" value="Single-stranded right-handed beta-helix, Pectin lyase-like"/>
    <property type="match status" value="1"/>
</dbReference>
<sequence length="582" mass="64851">MSSQSSQEINVSNIEKKILKNTLLINPNNLQEKDQSVSHLSLFSKTCKNYSSIHMQYQDSYMSKSSIFDVTMLKSMAKEVTLPLDISTFQDNLQEIIHSSLSGTHLILPPGSLKLQSLQIKKSMHFKGSPGTNLIIDNGPIQIGSSEDDNKLLITFSELSFEFLSNFPGMSSLFSIEGSQNYLEFSDCVISYNLKNQSNDEAICFLLNSTDNEVNIYSSTLTLDSCNISGFGSICKSCDSASIILNKCHFSNSSDSALILISPKLLKISYSLIEKCKKNAIEILAAAENTGLSTTRTKSSTSQVSAKEIIIENSDFKYNQGSGLLIHSENLADYNADLTIDFCKISHNKKEGICLKHIFLKSMKIINSDISCNHLTGIWVQKVYRSSLESEFTISYNRIFDSFHGYGFYSYASCPILENNEIFRNTLGGIMIAGNCTTSIFDISKYLNIISCDIQANGENGIYICEYYNIVMIESCKISENNKSGLFLHMNPGKDMNDGLKMYIQAKNCQILENKSFGVVFVKSKCFFSNVVMVNNVNGQIQYGEGSKGLVKFDDENDMSVQEQYVPVKVKKNSCKGICTVF</sequence>
<dbReference type="InterPro" id="IPR039448">
    <property type="entry name" value="Beta_helix"/>
</dbReference>
<dbReference type="InterPro" id="IPR012334">
    <property type="entry name" value="Pectin_lyas_fold"/>
</dbReference>
<proteinExistence type="predicted"/>
<dbReference type="SMART" id="SM00710">
    <property type="entry name" value="PbH1"/>
    <property type="match status" value="6"/>
</dbReference>
<dbReference type="SUPFAM" id="SSF51126">
    <property type="entry name" value="Pectin lyase-like"/>
    <property type="match status" value="2"/>
</dbReference>
<dbReference type="EMBL" id="MPUH01000102">
    <property type="protein sequence ID" value="OMJ90479.1"/>
    <property type="molecule type" value="Genomic_DNA"/>
</dbReference>
<dbReference type="OrthoDB" id="427974at2759"/>
<accession>A0A1R2CN88</accession>
<evidence type="ECO:0000313" key="2">
    <source>
        <dbReference type="EMBL" id="OMJ90479.1"/>
    </source>
</evidence>
<evidence type="ECO:0000259" key="1">
    <source>
        <dbReference type="Pfam" id="PF13229"/>
    </source>
</evidence>
<reference evidence="2 3" key="1">
    <citation type="submission" date="2016-11" db="EMBL/GenBank/DDBJ databases">
        <title>The macronuclear genome of Stentor coeruleus: a giant cell with tiny introns.</title>
        <authorList>
            <person name="Slabodnick M."/>
            <person name="Ruby J.G."/>
            <person name="Reiff S.B."/>
            <person name="Swart E.C."/>
            <person name="Gosai S."/>
            <person name="Prabakaran S."/>
            <person name="Witkowska E."/>
            <person name="Larue G.E."/>
            <person name="Fisher S."/>
            <person name="Freeman R.M."/>
            <person name="Gunawardena J."/>
            <person name="Chu W."/>
            <person name="Stover N.A."/>
            <person name="Gregory B.D."/>
            <person name="Nowacki M."/>
            <person name="Derisi J."/>
            <person name="Roy S.W."/>
            <person name="Marshall W.F."/>
            <person name="Sood P."/>
        </authorList>
    </citation>
    <scope>NUCLEOTIDE SEQUENCE [LARGE SCALE GENOMIC DNA]</scope>
    <source>
        <strain evidence="2">WM001</strain>
    </source>
</reference>
<protein>
    <recommendedName>
        <fullName evidence="1">Right handed beta helix domain-containing protein</fullName>
    </recommendedName>
</protein>
<keyword evidence="3" id="KW-1185">Reference proteome</keyword>